<dbReference type="Proteomes" id="UP000561438">
    <property type="component" value="Unassembled WGS sequence"/>
</dbReference>
<gene>
    <name evidence="2" type="ORF">HUV48_03795</name>
</gene>
<sequence>MGVFDITKYGLVRSAFVFVAGGALAVLALAASLVGPEVIPKLTRDTAAVAGVHPATGALSNIGAFIWFGTATVLLFTSVTVKRAMRSRVWFFLVSSAVITFYLWADDFFMIHERLSVNLLPSAPIAFHKWFEKGILASILLTTALHILVFKNILLQLPYQIFASALLFLGLSVVVDQTFALLGLDDAEWEYFIEDGAKWIGICLWSLFHVETCVRLSSSDPKIDC</sequence>
<accession>A0A850GX59</accession>
<name>A0A850GX59_9SPHN</name>
<feature type="transmembrane region" description="Helical" evidence="1">
    <location>
        <begin position="55"/>
        <end position="77"/>
    </location>
</feature>
<keyword evidence="1" id="KW-1133">Transmembrane helix</keyword>
<keyword evidence="3" id="KW-1185">Reference proteome</keyword>
<protein>
    <submittedName>
        <fullName evidence="2">Uncharacterized protein</fullName>
    </submittedName>
</protein>
<keyword evidence="1" id="KW-0472">Membrane</keyword>
<dbReference type="RefSeq" id="WP_176266412.1">
    <property type="nucleotide sequence ID" value="NZ_JABWGV010000001.1"/>
</dbReference>
<reference evidence="2 3" key="1">
    <citation type="submission" date="2020-06" db="EMBL/GenBank/DDBJ databases">
        <title>Altererythrobacter sp. HHU K3-1.</title>
        <authorList>
            <person name="Zhang D."/>
            <person name="Xue H."/>
        </authorList>
    </citation>
    <scope>NUCLEOTIDE SEQUENCE [LARGE SCALE GENOMIC DNA]</scope>
    <source>
        <strain evidence="2 3">HHU K3-1</strain>
    </source>
</reference>
<feature type="transmembrane region" description="Helical" evidence="1">
    <location>
        <begin position="12"/>
        <end position="35"/>
    </location>
</feature>
<feature type="transmembrane region" description="Helical" evidence="1">
    <location>
        <begin position="161"/>
        <end position="184"/>
    </location>
</feature>
<organism evidence="2 3">
    <name type="scientific">Qipengyuania atrilutea</name>
    <dbReference type="NCBI Taxonomy" id="2744473"/>
    <lineage>
        <taxon>Bacteria</taxon>
        <taxon>Pseudomonadati</taxon>
        <taxon>Pseudomonadota</taxon>
        <taxon>Alphaproteobacteria</taxon>
        <taxon>Sphingomonadales</taxon>
        <taxon>Erythrobacteraceae</taxon>
        <taxon>Qipengyuania</taxon>
    </lineage>
</organism>
<keyword evidence="1" id="KW-0812">Transmembrane</keyword>
<feature type="transmembrane region" description="Helical" evidence="1">
    <location>
        <begin position="89"/>
        <end position="105"/>
    </location>
</feature>
<feature type="transmembrane region" description="Helical" evidence="1">
    <location>
        <begin position="135"/>
        <end position="154"/>
    </location>
</feature>
<dbReference type="EMBL" id="JABWGV010000001">
    <property type="protein sequence ID" value="NVD44141.1"/>
    <property type="molecule type" value="Genomic_DNA"/>
</dbReference>
<evidence type="ECO:0000313" key="2">
    <source>
        <dbReference type="EMBL" id="NVD44141.1"/>
    </source>
</evidence>
<dbReference type="AlphaFoldDB" id="A0A850GX59"/>
<evidence type="ECO:0000256" key="1">
    <source>
        <dbReference type="SAM" id="Phobius"/>
    </source>
</evidence>
<comment type="caution">
    <text evidence="2">The sequence shown here is derived from an EMBL/GenBank/DDBJ whole genome shotgun (WGS) entry which is preliminary data.</text>
</comment>
<evidence type="ECO:0000313" key="3">
    <source>
        <dbReference type="Proteomes" id="UP000561438"/>
    </source>
</evidence>
<proteinExistence type="predicted"/>